<evidence type="ECO:0000313" key="4">
    <source>
        <dbReference type="EMBL" id="USR90107.1"/>
    </source>
</evidence>
<feature type="compositionally biased region" description="Pro residues" evidence="2">
    <location>
        <begin position="1040"/>
        <end position="1056"/>
    </location>
</feature>
<evidence type="ECO:0000313" key="5">
    <source>
        <dbReference type="Proteomes" id="UP001056708"/>
    </source>
</evidence>
<dbReference type="InterPro" id="IPR036525">
    <property type="entry name" value="Tubulin/FtsZ_GTPase_sf"/>
</dbReference>
<dbReference type="SUPFAM" id="SSF52490">
    <property type="entry name" value="Tubulin nucleotide-binding domain-like"/>
    <property type="match status" value="1"/>
</dbReference>
<dbReference type="InterPro" id="IPR025904">
    <property type="entry name" value="Tubulin-like"/>
</dbReference>
<name>A0ABY5ALT0_9CYAN</name>
<dbReference type="InterPro" id="IPR026870">
    <property type="entry name" value="Zinc_ribbon_dom"/>
</dbReference>
<dbReference type="Proteomes" id="UP001056708">
    <property type="component" value="Chromosome"/>
</dbReference>
<sequence>MPAAVDEKSMVPTVLVGIGGTGAEVLSRVRRLVEESYGSLEKFPIVSFLTVDTDKDYKVTNPESAGSPFKDNEKFWARVSGKQVQEIISNLENYPWINSWFPGELAKNISGLEAGAGQIRACGRFAFFCNYYDIQAKFREACRRVKGHENTMLDQYGIRVSTNSVNVFLTGSLSGGTGSGMIIDMGYCVRHWLSGEGSSLVTAIVPMPNAFSGINVGDRVLANGYAALMELSYFCDERTQYVAQFGSAASNEVRRQTGPFDFTYLVGTKNPATEFKLDAIREIIAQNIFLDLTSDFAPHKRSIRDNIKSAWANKDPGGRGYPKNFMSFGLSTVEIPISQIRTSLAHRLAKDVTDWWLNEKVENQPDMLELVRGNILKDLRLTETELLADLLMAKDESYLNVISKWAYDIRNEMAQDNWLQCTQQGVNMVGREQGKILGFVEQFLKPKADEYIKDHFRALSPDERLHGDYLKKIYGNRDKLIQQGKQALETEFYRILEDRTRGPQFANEFVVTVRQVFDDATARFRREREEVWERREQGLQAQYDQGLQLINDYKDKFGITKQAKMEEYAEMALTGLEGSLIAVIQRISRTAALVVVERLQEHLTKLEQRLGRWTQRMVQWRDRFDKLQKQDAENADALEINGIKLFERQELNGLYEDLLEQLAGAISGPQSPREIGLERTCATLSEDVLKAASPLWKENREADEYMRLFDVTKIDDVREDDFQEIIYRGCREVIQKSPENSKLKRELAACERLLKQYNDESQIESQLRIAYDKSQPLVLLDRAVLSGKDAQFKPAKNTKVAIIGGKNTGNAAARKIIPRMQQFIGSDDAVTPLGESERHRIVFVQEIGGFSLRCIDGMKELRQSYQDWKGETIEAQRAQLRGEARELPIPVHIQKDPPFWDVFPEDSGVFRLVLLARVLGVLRQEENQKTKEHLIRYSRQTVMGTENVDIAANWEECVQVLEVRACRGDREVIQEQVDHRLQAAETADEKQELYELFLGYLNQRALELQKMGGKDSPEYKRENNILRDTIETYKLKTQESPPPVEPPVTREAPPPQAEQLVADESSQPDGPTETIFCTNCGTKNPAHSKFCYNCGTRLVDV</sequence>
<dbReference type="Pfam" id="PF13240">
    <property type="entry name" value="Zn_Ribbon_1"/>
    <property type="match status" value="1"/>
</dbReference>
<evidence type="ECO:0000259" key="3">
    <source>
        <dbReference type="Pfam" id="PF13240"/>
    </source>
</evidence>
<proteinExistence type="predicted"/>
<dbReference type="Pfam" id="PF13809">
    <property type="entry name" value="Tubulin_2"/>
    <property type="match status" value="1"/>
</dbReference>
<feature type="region of interest" description="Disordered" evidence="2">
    <location>
        <begin position="1036"/>
        <end position="1071"/>
    </location>
</feature>
<dbReference type="RefSeq" id="WP_252661841.1">
    <property type="nucleotide sequence ID" value="NZ_CP098611.1"/>
</dbReference>
<evidence type="ECO:0000256" key="1">
    <source>
        <dbReference type="SAM" id="Coils"/>
    </source>
</evidence>
<dbReference type="EMBL" id="CP098611">
    <property type="protein sequence ID" value="USR90107.1"/>
    <property type="molecule type" value="Genomic_DNA"/>
</dbReference>
<reference evidence="4" key="1">
    <citation type="submission" date="2022-06" db="EMBL/GenBank/DDBJ databases">
        <title>Genome sequence of Phormidium yuhuli AB48 isolated from an industrial photobioreactor environment.</title>
        <authorList>
            <person name="Qiu Y."/>
            <person name="Noonan A.J.C."/>
            <person name="Dofher K."/>
            <person name="Koch M."/>
            <person name="Kieft B."/>
            <person name="Lin X."/>
            <person name="Ziels R.M."/>
            <person name="Hallam S.J."/>
        </authorList>
    </citation>
    <scope>NUCLEOTIDE SEQUENCE</scope>
    <source>
        <strain evidence="4">AB48</strain>
    </source>
</reference>
<protein>
    <submittedName>
        <fullName evidence="4">Zinc-ribbon domain-containing protein</fullName>
    </submittedName>
</protein>
<dbReference type="Gene3D" id="3.40.50.1440">
    <property type="entry name" value="Tubulin/FtsZ, GTPase domain"/>
    <property type="match status" value="1"/>
</dbReference>
<feature type="coiled-coil region" evidence="1">
    <location>
        <begin position="596"/>
        <end position="623"/>
    </location>
</feature>
<keyword evidence="5" id="KW-1185">Reference proteome</keyword>
<organism evidence="4 5">
    <name type="scientific">Phormidium yuhuli AB48</name>
    <dbReference type="NCBI Taxonomy" id="2940671"/>
    <lineage>
        <taxon>Bacteria</taxon>
        <taxon>Bacillati</taxon>
        <taxon>Cyanobacteriota</taxon>
        <taxon>Cyanophyceae</taxon>
        <taxon>Oscillatoriophycideae</taxon>
        <taxon>Oscillatoriales</taxon>
        <taxon>Oscillatoriaceae</taxon>
        <taxon>Phormidium</taxon>
        <taxon>Phormidium yuhuli</taxon>
    </lineage>
</organism>
<gene>
    <name evidence="4" type="ORF">NEA10_14800</name>
</gene>
<accession>A0ABY5ALT0</accession>
<feature type="domain" description="Zinc-ribbon" evidence="3">
    <location>
        <begin position="1076"/>
        <end position="1098"/>
    </location>
</feature>
<keyword evidence="1" id="KW-0175">Coiled coil</keyword>
<evidence type="ECO:0000256" key="2">
    <source>
        <dbReference type="SAM" id="MobiDB-lite"/>
    </source>
</evidence>